<keyword evidence="2 12" id="KW-0028">Amino-acid biosynthesis</keyword>
<feature type="binding site" evidence="12">
    <location>
        <position position="239"/>
    </location>
    <ligand>
        <name>pyridoxal 5'-phosphate</name>
        <dbReference type="ChEBI" id="CHEBI:597326"/>
    </ligand>
</feature>
<dbReference type="Gene3D" id="3.20.20.10">
    <property type="entry name" value="Alanine racemase"/>
    <property type="match status" value="1"/>
</dbReference>
<keyword evidence="6 12" id="KW-0456">Lyase</keyword>
<dbReference type="InterPro" id="IPR000183">
    <property type="entry name" value="Orn/DAP/Arg_de-COase"/>
</dbReference>
<dbReference type="InterPro" id="IPR029066">
    <property type="entry name" value="PLP-binding_barrel"/>
</dbReference>
<dbReference type="GO" id="GO:0009089">
    <property type="term" value="P:lysine biosynthetic process via diaminopimelate"/>
    <property type="evidence" value="ECO:0007669"/>
    <property type="project" value="UniProtKB-UniRule"/>
</dbReference>
<feature type="binding site" evidence="12">
    <location>
        <position position="344"/>
    </location>
    <ligand>
        <name>substrate</name>
    </ligand>
</feature>
<evidence type="ECO:0000313" key="17">
    <source>
        <dbReference type="EMBL" id="MTW20847.1"/>
    </source>
</evidence>
<evidence type="ECO:0000313" key="18">
    <source>
        <dbReference type="Proteomes" id="UP000434044"/>
    </source>
</evidence>
<name>A0A6N8EE97_9GAMM</name>
<dbReference type="RefSeq" id="WP_155449431.1">
    <property type="nucleotide sequence ID" value="NZ_WNKT01000010.1"/>
</dbReference>
<proteinExistence type="inferred from homology"/>
<protein>
    <recommendedName>
        <fullName evidence="11 12">Diaminopimelate decarboxylase</fullName>
        <shortName evidence="12">DAP decarboxylase</shortName>
        <shortName evidence="12">DAPDC</shortName>
        <ecNumber evidence="10 12">4.1.1.20</ecNumber>
    </recommendedName>
</protein>
<feature type="binding site" evidence="12">
    <location>
        <position position="371"/>
    </location>
    <ligand>
        <name>pyridoxal 5'-phosphate</name>
        <dbReference type="ChEBI" id="CHEBI:597326"/>
    </ligand>
</feature>
<dbReference type="GO" id="GO:0008836">
    <property type="term" value="F:diaminopimelate decarboxylase activity"/>
    <property type="evidence" value="ECO:0007669"/>
    <property type="project" value="UniProtKB-UniRule"/>
</dbReference>
<dbReference type="Gene3D" id="2.40.37.10">
    <property type="entry name" value="Lyase, Ornithine Decarboxylase, Chain A, domain 1"/>
    <property type="match status" value="1"/>
</dbReference>
<feature type="binding site" evidence="12">
    <location>
        <position position="276"/>
    </location>
    <ligand>
        <name>substrate</name>
    </ligand>
</feature>
<evidence type="ECO:0000256" key="4">
    <source>
        <dbReference type="ARBA" id="ARBA00022898"/>
    </source>
</evidence>
<feature type="domain" description="Orn/DAP/Arg decarboxylase 2 C-terminal" evidence="15">
    <location>
        <begin position="29"/>
        <end position="369"/>
    </location>
</feature>
<dbReference type="OrthoDB" id="9802241at2"/>
<evidence type="ECO:0000256" key="11">
    <source>
        <dbReference type="ARBA" id="ARBA00074972"/>
    </source>
</evidence>
<dbReference type="GO" id="GO:0030170">
    <property type="term" value="F:pyridoxal phosphate binding"/>
    <property type="evidence" value="ECO:0007669"/>
    <property type="project" value="UniProtKB-UniRule"/>
</dbReference>
<dbReference type="EC" id="4.1.1.20" evidence="10 12"/>
<evidence type="ECO:0000256" key="8">
    <source>
        <dbReference type="ARBA" id="ARBA00060643"/>
    </source>
</evidence>
<dbReference type="AlphaFoldDB" id="A0A6N8EE97"/>
<dbReference type="InterPro" id="IPR009006">
    <property type="entry name" value="Ala_racemase/Decarboxylase_C"/>
</dbReference>
<evidence type="ECO:0000256" key="3">
    <source>
        <dbReference type="ARBA" id="ARBA00022793"/>
    </source>
</evidence>
<dbReference type="InterPro" id="IPR022644">
    <property type="entry name" value="De-COase2_N"/>
</dbReference>
<feature type="binding site" evidence="12">
    <location>
        <position position="316"/>
    </location>
    <ligand>
        <name>substrate</name>
    </ligand>
</feature>
<dbReference type="PANTHER" id="PTHR43727:SF2">
    <property type="entry name" value="GROUP IV DECARBOXYLASE"/>
    <property type="match status" value="1"/>
</dbReference>
<evidence type="ECO:0000259" key="15">
    <source>
        <dbReference type="Pfam" id="PF00278"/>
    </source>
</evidence>
<dbReference type="NCBIfam" id="TIGR01048">
    <property type="entry name" value="lysA"/>
    <property type="match status" value="1"/>
</dbReference>
<sequence>MDHFNDRDGLLHAEEVPLTEIAERFGTPCYVYSRATLERHWRAFDRAFRDHPHLICFSVKSNSNLAVLDVLARLGSGFDIVSVGELERVLAAGGDPSKIVFSGVGKRADEIRRALEVGIRCFNVESESELTRIDGIAAELGVKAPVSLRVNPDVDPQTHPYISTGLKENKFGIDIHEAESVYALAAAMPNLKVVGIDCHIGSQLTDLAPFIDALGRVLALADRLCASGIAIEHLDLGGGLGIRYREEHPPEPAAYAAAMSHLLANRPYEVILEPGRAIVGNAGVLLTRVEYLKHSSHKHFAILDAAMNDLLRPALYQANQEIVRVVSETDADPSHYDLVGPVCETADFLGKDRTLALEEGDLVAVRGAGAYGFTMSSNYNSRPRAAEVMVDGDRTYLVRERESITDLYRGEQRLPSETTTVIA</sequence>
<keyword evidence="3 12" id="KW-0210">Decarboxylase</keyword>
<dbReference type="SUPFAM" id="SSF50621">
    <property type="entry name" value="Alanine racemase C-terminal domain-like"/>
    <property type="match status" value="1"/>
</dbReference>
<evidence type="ECO:0000256" key="2">
    <source>
        <dbReference type="ARBA" id="ARBA00022605"/>
    </source>
</evidence>
<dbReference type="HAMAP" id="MF_02120">
    <property type="entry name" value="LysA"/>
    <property type="match status" value="1"/>
</dbReference>
<feature type="binding site" evidence="12">
    <location>
        <begin position="273"/>
        <end position="276"/>
    </location>
    <ligand>
        <name>pyridoxal 5'-phosphate</name>
        <dbReference type="ChEBI" id="CHEBI:597326"/>
    </ligand>
</feature>
<comment type="subunit">
    <text evidence="12">Homodimer.</text>
</comment>
<accession>A0A6N8EE97</accession>
<dbReference type="Proteomes" id="UP000434044">
    <property type="component" value="Unassembled WGS sequence"/>
</dbReference>
<keyword evidence="18" id="KW-1185">Reference proteome</keyword>
<evidence type="ECO:0000256" key="9">
    <source>
        <dbReference type="ARBA" id="ARBA00060983"/>
    </source>
</evidence>
<dbReference type="InterPro" id="IPR022643">
    <property type="entry name" value="De-COase2_C"/>
</dbReference>
<keyword evidence="4 12" id="KW-0663">Pyridoxal phosphate</keyword>
<comment type="caution">
    <text evidence="17">The sequence shown here is derived from an EMBL/GenBank/DDBJ whole genome shotgun (WGS) entry which is preliminary data.</text>
</comment>
<dbReference type="CDD" id="cd06828">
    <property type="entry name" value="PLPDE_III_DapDC"/>
    <property type="match status" value="1"/>
</dbReference>
<dbReference type="PRINTS" id="PR01179">
    <property type="entry name" value="ODADCRBXLASE"/>
</dbReference>
<dbReference type="PANTHER" id="PTHR43727">
    <property type="entry name" value="DIAMINOPIMELATE DECARBOXYLASE"/>
    <property type="match status" value="1"/>
</dbReference>
<comment type="cofactor">
    <cofactor evidence="1 12 13 14">
        <name>pyridoxal 5'-phosphate</name>
        <dbReference type="ChEBI" id="CHEBI:597326"/>
    </cofactor>
</comment>
<evidence type="ECO:0000256" key="14">
    <source>
        <dbReference type="RuleBase" id="RU003738"/>
    </source>
</evidence>
<gene>
    <name evidence="12 17" type="primary">lysA</name>
    <name evidence="17" type="ORF">GJ668_07010</name>
</gene>
<feature type="active site" description="Proton donor" evidence="13">
    <location>
        <position position="343"/>
    </location>
</feature>
<feature type="binding site" evidence="12">
    <location>
        <position position="312"/>
    </location>
    <ligand>
        <name>substrate</name>
    </ligand>
</feature>
<dbReference type="Pfam" id="PF02784">
    <property type="entry name" value="Orn_Arg_deC_N"/>
    <property type="match status" value="1"/>
</dbReference>
<evidence type="ECO:0000256" key="1">
    <source>
        <dbReference type="ARBA" id="ARBA00001933"/>
    </source>
</evidence>
<dbReference type="Pfam" id="PF00278">
    <property type="entry name" value="Orn_DAP_Arg_deC"/>
    <property type="match status" value="1"/>
</dbReference>
<dbReference type="SUPFAM" id="SSF51419">
    <property type="entry name" value="PLP-binding barrel"/>
    <property type="match status" value="1"/>
</dbReference>
<comment type="function">
    <text evidence="12">Specifically catalyzes the decarboxylation of meso-diaminopimelate (meso-DAP) to L-lysine.</text>
</comment>
<comment type="pathway">
    <text evidence="8 12 14">Amino-acid biosynthesis; L-lysine biosynthesis via DAP pathway; L-lysine from DL-2,6-diaminopimelate: step 1/1.</text>
</comment>
<evidence type="ECO:0000256" key="7">
    <source>
        <dbReference type="ARBA" id="ARBA00050464"/>
    </source>
</evidence>
<organism evidence="17 18">
    <name type="scientific">Allochromatium palmeri</name>
    <dbReference type="NCBI Taxonomy" id="231048"/>
    <lineage>
        <taxon>Bacteria</taxon>
        <taxon>Pseudomonadati</taxon>
        <taxon>Pseudomonadota</taxon>
        <taxon>Gammaproteobacteria</taxon>
        <taxon>Chromatiales</taxon>
        <taxon>Chromatiaceae</taxon>
        <taxon>Allochromatium</taxon>
    </lineage>
</organism>
<dbReference type="FunFam" id="2.40.37.10:FF:000003">
    <property type="entry name" value="Diaminopimelate decarboxylase"/>
    <property type="match status" value="1"/>
</dbReference>
<evidence type="ECO:0000256" key="10">
    <source>
        <dbReference type="ARBA" id="ARBA00066427"/>
    </source>
</evidence>
<dbReference type="InterPro" id="IPR002986">
    <property type="entry name" value="DAP_deCOOHase_LysA"/>
</dbReference>
<evidence type="ECO:0000256" key="6">
    <source>
        <dbReference type="ARBA" id="ARBA00023239"/>
    </source>
</evidence>
<comment type="catalytic activity">
    <reaction evidence="7 12 14">
        <text>meso-2,6-diaminopimelate + H(+) = L-lysine + CO2</text>
        <dbReference type="Rhea" id="RHEA:15101"/>
        <dbReference type="ChEBI" id="CHEBI:15378"/>
        <dbReference type="ChEBI" id="CHEBI:16526"/>
        <dbReference type="ChEBI" id="CHEBI:32551"/>
        <dbReference type="ChEBI" id="CHEBI:57791"/>
        <dbReference type="EC" id="4.1.1.20"/>
    </reaction>
</comment>
<evidence type="ECO:0000256" key="13">
    <source>
        <dbReference type="PIRSR" id="PIRSR600183-50"/>
    </source>
</evidence>
<dbReference type="FunFam" id="3.20.20.10:FF:000003">
    <property type="entry name" value="Diaminopimelate decarboxylase"/>
    <property type="match status" value="1"/>
</dbReference>
<feature type="domain" description="Orn/DAP/Arg decarboxylase 2 N-terminal" evidence="16">
    <location>
        <begin position="35"/>
        <end position="280"/>
    </location>
</feature>
<dbReference type="PRINTS" id="PR01181">
    <property type="entry name" value="DAPDCRBXLASE"/>
</dbReference>
<feature type="binding site" evidence="12">
    <location>
        <position position="371"/>
    </location>
    <ligand>
        <name>substrate</name>
    </ligand>
</feature>
<feature type="modified residue" description="N6-(pyridoxal phosphate)lysine" evidence="12 13">
    <location>
        <position position="60"/>
    </location>
</feature>
<evidence type="ECO:0000256" key="5">
    <source>
        <dbReference type="ARBA" id="ARBA00023154"/>
    </source>
</evidence>
<dbReference type="EMBL" id="WNKT01000010">
    <property type="protein sequence ID" value="MTW20847.1"/>
    <property type="molecule type" value="Genomic_DNA"/>
</dbReference>
<evidence type="ECO:0000259" key="16">
    <source>
        <dbReference type="Pfam" id="PF02784"/>
    </source>
</evidence>
<evidence type="ECO:0000256" key="12">
    <source>
        <dbReference type="HAMAP-Rule" id="MF_02120"/>
    </source>
</evidence>
<reference evidence="17 18" key="1">
    <citation type="submission" date="2019-11" db="EMBL/GenBank/DDBJ databases">
        <title>Whole-genome sequence of the anaerobic purple sulfur bacterium Allochromatium palmeri DSM 15591.</title>
        <authorList>
            <person name="Kyndt J.A."/>
            <person name="Meyer T.E."/>
        </authorList>
    </citation>
    <scope>NUCLEOTIDE SEQUENCE [LARGE SCALE GENOMIC DNA]</scope>
    <source>
        <strain evidence="17 18">DSM 15591</strain>
    </source>
</reference>
<keyword evidence="5 12" id="KW-0457">Lysine biosynthesis</keyword>
<dbReference type="UniPathway" id="UPA00034">
    <property type="reaction ID" value="UER00027"/>
</dbReference>
<comment type="similarity">
    <text evidence="9 12">Belongs to the Orn/Lys/Arg decarboxylase class-II family. LysA subfamily.</text>
</comment>